<feature type="transmembrane region" description="Helical" evidence="1">
    <location>
        <begin position="109"/>
        <end position="133"/>
    </location>
</feature>
<organism evidence="2 3">
    <name type="scientific">Phytohabitans rumicis</name>
    <dbReference type="NCBI Taxonomy" id="1076125"/>
    <lineage>
        <taxon>Bacteria</taxon>
        <taxon>Bacillati</taxon>
        <taxon>Actinomycetota</taxon>
        <taxon>Actinomycetes</taxon>
        <taxon>Micromonosporales</taxon>
        <taxon>Micromonosporaceae</taxon>
    </lineage>
</organism>
<evidence type="ECO:0000313" key="3">
    <source>
        <dbReference type="Proteomes" id="UP000482960"/>
    </source>
</evidence>
<dbReference type="AlphaFoldDB" id="A0A6V8L6M3"/>
<gene>
    <name evidence="2" type="ORF">Prum_048420</name>
</gene>
<keyword evidence="1" id="KW-0812">Transmembrane</keyword>
<dbReference type="EMBL" id="BLPG01000001">
    <property type="protein sequence ID" value="GFJ91200.1"/>
    <property type="molecule type" value="Genomic_DNA"/>
</dbReference>
<dbReference type="Proteomes" id="UP000482960">
    <property type="component" value="Unassembled WGS sequence"/>
</dbReference>
<keyword evidence="1" id="KW-1133">Transmembrane helix</keyword>
<proteinExistence type="predicted"/>
<name>A0A6V8L6M3_9ACTN</name>
<sequence length="155" mass="16300">MAHAFPVNHPLRPTYRALGGLTGIYLTAFGVLGVADTSGQEFFAQNDATALWQGTNLGYSVIAVVAGLILLIGAAIGRNVDIAINKLFGYGFMALSLAALAVLRTDANYLNFTIPTVIVAMVVGLVLTTAAMYGKVGTDEQSRAAREATLLLETH</sequence>
<feature type="transmembrane region" description="Helical" evidence="1">
    <location>
        <begin position="87"/>
        <end position="103"/>
    </location>
</feature>
<reference evidence="2 3" key="2">
    <citation type="submission" date="2020-03" db="EMBL/GenBank/DDBJ databases">
        <authorList>
            <person name="Ichikawa N."/>
            <person name="Kimura A."/>
            <person name="Kitahashi Y."/>
            <person name="Uohara A."/>
        </authorList>
    </citation>
    <scope>NUCLEOTIDE SEQUENCE [LARGE SCALE GENOMIC DNA]</scope>
    <source>
        <strain evidence="2 3">NBRC 108638</strain>
    </source>
</reference>
<reference evidence="2 3" key="1">
    <citation type="submission" date="2020-03" db="EMBL/GenBank/DDBJ databases">
        <title>Whole genome shotgun sequence of Phytohabitans rumicis NBRC 108638.</title>
        <authorList>
            <person name="Komaki H."/>
            <person name="Tamura T."/>
        </authorList>
    </citation>
    <scope>NUCLEOTIDE SEQUENCE [LARGE SCALE GENOMIC DNA]</scope>
    <source>
        <strain evidence="2 3">NBRC 108638</strain>
    </source>
</reference>
<dbReference type="RefSeq" id="WP_173078352.1">
    <property type="nucleotide sequence ID" value="NZ_BAABJB010000010.1"/>
</dbReference>
<evidence type="ECO:0000313" key="2">
    <source>
        <dbReference type="EMBL" id="GFJ91200.1"/>
    </source>
</evidence>
<keyword evidence="1" id="KW-0472">Membrane</keyword>
<evidence type="ECO:0008006" key="4">
    <source>
        <dbReference type="Google" id="ProtNLM"/>
    </source>
</evidence>
<evidence type="ECO:0000256" key="1">
    <source>
        <dbReference type="SAM" id="Phobius"/>
    </source>
</evidence>
<protein>
    <recommendedName>
        <fullName evidence="4">DUF4383 domain-containing protein</fullName>
    </recommendedName>
</protein>
<keyword evidence="3" id="KW-1185">Reference proteome</keyword>
<feature type="transmembrane region" description="Helical" evidence="1">
    <location>
        <begin position="57"/>
        <end position="75"/>
    </location>
</feature>
<comment type="caution">
    <text evidence="2">The sequence shown here is derived from an EMBL/GenBank/DDBJ whole genome shotgun (WGS) entry which is preliminary data.</text>
</comment>
<accession>A0A6V8L6M3</accession>